<keyword evidence="3" id="KW-1185">Reference proteome</keyword>
<feature type="transmembrane region" description="Helical" evidence="1">
    <location>
        <begin position="30"/>
        <end position="59"/>
    </location>
</feature>
<name>A0A6B0T4X0_9EURY</name>
<evidence type="ECO:0000313" key="2">
    <source>
        <dbReference type="EMBL" id="MXR52007.1"/>
    </source>
</evidence>
<accession>A0A6B0T4X0</accession>
<dbReference type="RefSeq" id="WP_159764128.1">
    <property type="nucleotide sequence ID" value="NZ_WUUT01000003.1"/>
</dbReference>
<sequence length="70" mass="7370">MSLPSRLLESIIDMPGEFADVAAQGPAEALLVLFGAIFVIAPTAYFGYLATGAILSLFLPESFGAEHPEN</sequence>
<dbReference type="AlphaFoldDB" id="A0A6B0T4X0"/>
<dbReference type="EMBL" id="WUUT01000003">
    <property type="protein sequence ID" value="MXR52007.1"/>
    <property type="molecule type" value="Genomic_DNA"/>
</dbReference>
<gene>
    <name evidence="2" type="ORF">GRX03_10400</name>
</gene>
<evidence type="ECO:0000313" key="3">
    <source>
        <dbReference type="Proteomes" id="UP000466535"/>
    </source>
</evidence>
<evidence type="ECO:0000256" key="1">
    <source>
        <dbReference type="SAM" id="Phobius"/>
    </source>
</evidence>
<keyword evidence="1" id="KW-0812">Transmembrane</keyword>
<organism evidence="2 3">
    <name type="scientific">Halovenus carboxidivorans</name>
    <dbReference type="NCBI Taxonomy" id="2692199"/>
    <lineage>
        <taxon>Archaea</taxon>
        <taxon>Methanobacteriati</taxon>
        <taxon>Methanobacteriota</taxon>
        <taxon>Stenosarchaea group</taxon>
        <taxon>Halobacteria</taxon>
        <taxon>Halobacteriales</taxon>
        <taxon>Haloarculaceae</taxon>
        <taxon>Halovenus</taxon>
    </lineage>
</organism>
<dbReference type="OrthoDB" id="270048at2157"/>
<proteinExistence type="predicted"/>
<keyword evidence="1" id="KW-0472">Membrane</keyword>
<protein>
    <submittedName>
        <fullName evidence="2">Uncharacterized protein</fullName>
    </submittedName>
</protein>
<reference evidence="2 3" key="1">
    <citation type="submission" date="2019-12" db="EMBL/GenBank/DDBJ databases">
        <title>Isolation and characterization of three novel carbon monoxide-oxidizing members of Halobacteria from salione crusts and soils.</title>
        <authorList>
            <person name="Myers M.R."/>
            <person name="King G.M."/>
        </authorList>
    </citation>
    <scope>NUCLEOTIDE SEQUENCE [LARGE SCALE GENOMIC DNA]</scope>
    <source>
        <strain evidence="2 3">WSH3</strain>
    </source>
</reference>
<comment type="caution">
    <text evidence="2">The sequence shown here is derived from an EMBL/GenBank/DDBJ whole genome shotgun (WGS) entry which is preliminary data.</text>
</comment>
<dbReference type="Pfam" id="PF26067">
    <property type="entry name" value="DUF8024"/>
    <property type="match status" value="1"/>
</dbReference>
<dbReference type="InterPro" id="IPR058337">
    <property type="entry name" value="DUF8024"/>
</dbReference>
<dbReference type="Proteomes" id="UP000466535">
    <property type="component" value="Unassembled WGS sequence"/>
</dbReference>
<keyword evidence="1" id="KW-1133">Transmembrane helix</keyword>